<dbReference type="Gene3D" id="3.40.50.1820">
    <property type="entry name" value="alpha/beta hydrolase"/>
    <property type="match status" value="1"/>
</dbReference>
<keyword evidence="3" id="KW-1185">Reference proteome</keyword>
<dbReference type="SUPFAM" id="SSF53474">
    <property type="entry name" value="alpha/beta-Hydrolases"/>
    <property type="match status" value="1"/>
</dbReference>
<sequence>MVIEIVKEYEISMNMMFGLNYKVFGSSKTLLVVDCALGSCSAEWWHIAEELSRQYKVLLYDRAGYGHSKFSVTERNPENIVTELKQLIDYVRANEKLILIGHSQGGYNVSQYAVKYKSEVDGLILLDPATPYDGEFKNRLSAKEFKKSGVDKTELLKLQKQLAHIGIIKLFKGALKKQQPLCYYEYSKQAEKYIIQSLCNENTYQTAIDEYLCTHNDKNTLDLKNAINNAALGMTPVMLLTHSSEIYINELMKYTHIDLETANKIETVWQELMYRYKNISNNTKHITANQSGHFIHLTDLELLKTCIERMALM</sequence>
<dbReference type="Proteomes" id="UP000653358">
    <property type="component" value="Unassembled WGS sequence"/>
</dbReference>
<dbReference type="InterPro" id="IPR000073">
    <property type="entry name" value="AB_hydrolase_1"/>
</dbReference>
<dbReference type="InterPro" id="IPR029058">
    <property type="entry name" value="AB_hydrolase_fold"/>
</dbReference>
<evidence type="ECO:0000313" key="3">
    <source>
        <dbReference type="Proteomes" id="UP000653358"/>
    </source>
</evidence>
<name>A0ABR6WP39_9FIRM</name>
<dbReference type="PANTHER" id="PTHR42886">
    <property type="entry name" value="RE40534P-RELATED"/>
    <property type="match status" value="1"/>
</dbReference>
<feature type="domain" description="AB hydrolase-1" evidence="1">
    <location>
        <begin position="31"/>
        <end position="135"/>
    </location>
</feature>
<dbReference type="Pfam" id="PF00561">
    <property type="entry name" value="Abhydrolase_1"/>
    <property type="match status" value="1"/>
</dbReference>
<dbReference type="PRINTS" id="PR00111">
    <property type="entry name" value="ABHYDROLASE"/>
</dbReference>
<protein>
    <submittedName>
        <fullName evidence="2">Alpha/beta fold hydrolase</fullName>
    </submittedName>
</protein>
<dbReference type="PANTHER" id="PTHR42886:SF29">
    <property type="entry name" value="PUMMELIG, ISOFORM A"/>
    <property type="match status" value="1"/>
</dbReference>
<evidence type="ECO:0000259" key="1">
    <source>
        <dbReference type="Pfam" id="PF00561"/>
    </source>
</evidence>
<reference evidence="2 3" key="1">
    <citation type="journal article" date="2020" name="mSystems">
        <title>Defining Genomic and Predicted Metabolic Features of the Acetobacterium Genus.</title>
        <authorList>
            <person name="Ross D.E."/>
            <person name="Marshall C.W."/>
            <person name="Gulliver D."/>
            <person name="May H.D."/>
            <person name="Norman R.S."/>
        </authorList>
    </citation>
    <scope>NUCLEOTIDE SEQUENCE [LARGE SCALE GENOMIC DNA]</scope>
    <source>
        <strain evidence="2 3">DSM 9173</strain>
    </source>
</reference>
<dbReference type="GO" id="GO:0016787">
    <property type="term" value="F:hydrolase activity"/>
    <property type="evidence" value="ECO:0007669"/>
    <property type="project" value="UniProtKB-KW"/>
</dbReference>
<keyword evidence="2" id="KW-0378">Hydrolase</keyword>
<dbReference type="EMBL" id="WJBB01000023">
    <property type="protein sequence ID" value="MBC3798215.1"/>
    <property type="molecule type" value="Genomic_DNA"/>
</dbReference>
<proteinExistence type="predicted"/>
<gene>
    <name evidence="2" type="ORF">GH807_14360</name>
</gene>
<comment type="caution">
    <text evidence="2">The sequence shown here is derived from an EMBL/GenBank/DDBJ whole genome shotgun (WGS) entry which is preliminary data.</text>
</comment>
<organism evidence="2 3">
    <name type="scientific">Acetobacterium tundrae</name>
    <dbReference type="NCBI Taxonomy" id="132932"/>
    <lineage>
        <taxon>Bacteria</taxon>
        <taxon>Bacillati</taxon>
        <taxon>Bacillota</taxon>
        <taxon>Clostridia</taxon>
        <taxon>Eubacteriales</taxon>
        <taxon>Eubacteriaceae</taxon>
        <taxon>Acetobacterium</taxon>
    </lineage>
</organism>
<evidence type="ECO:0000313" key="2">
    <source>
        <dbReference type="EMBL" id="MBC3798215.1"/>
    </source>
</evidence>
<dbReference type="RefSeq" id="WP_148605725.1">
    <property type="nucleotide sequence ID" value="NZ_RXYB01000023.1"/>
</dbReference>
<accession>A0ABR6WP39</accession>